<comment type="subunit">
    <text evidence="7">The glycine cleavage system is composed of four proteins: P, T, L and H.</text>
</comment>
<dbReference type="EC" id="2.1.2.10" evidence="2 7"/>
<dbReference type="Gene3D" id="2.40.30.110">
    <property type="entry name" value="Aminomethyltransferase beta-barrel domains"/>
    <property type="match status" value="1"/>
</dbReference>
<dbReference type="SUPFAM" id="SSF103025">
    <property type="entry name" value="Folate-binding domain"/>
    <property type="match status" value="1"/>
</dbReference>
<dbReference type="Pfam" id="PF01571">
    <property type="entry name" value="GCV_T"/>
    <property type="match status" value="1"/>
</dbReference>
<dbReference type="InterPro" id="IPR013977">
    <property type="entry name" value="GcvT_C"/>
</dbReference>
<keyword evidence="3 7" id="KW-0032">Aminotransferase</keyword>
<dbReference type="PATRIC" id="fig|1590043.3.peg.655"/>
<comment type="function">
    <text evidence="7">The glycine cleavage system catalyzes the degradation of glycine.</text>
</comment>
<comment type="caution">
    <text evidence="11">The sequence shown here is derived from an EMBL/GenBank/DDBJ whole genome shotgun (WGS) entry which is preliminary data.</text>
</comment>
<dbReference type="NCBIfam" id="NF001567">
    <property type="entry name" value="PRK00389.1"/>
    <property type="match status" value="1"/>
</dbReference>
<dbReference type="AlphaFoldDB" id="A0A0Q9YN76"/>
<dbReference type="Pfam" id="PF08669">
    <property type="entry name" value="GCV_T_C"/>
    <property type="match status" value="1"/>
</dbReference>
<dbReference type="SUPFAM" id="SSF101790">
    <property type="entry name" value="Aminomethyltransferase beta-barrel domain"/>
    <property type="match status" value="1"/>
</dbReference>
<dbReference type="STRING" id="295108.HT99x_00654"/>
<evidence type="ECO:0000313" key="13">
    <source>
        <dbReference type="Proteomes" id="UP000051497"/>
    </source>
</evidence>
<dbReference type="Gene3D" id="3.30.1360.120">
    <property type="entry name" value="Probable tRNA modification gtpase trme, domain 1"/>
    <property type="match status" value="1"/>
</dbReference>
<evidence type="ECO:0000259" key="10">
    <source>
        <dbReference type="Pfam" id="PF08669"/>
    </source>
</evidence>
<evidence type="ECO:0000313" key="12">
    <source>
        <dbReference type="EMBL" id="MCS5712564.1"/>
    </source>
</evidence>
<comment type="catalytic activity">
    <reaction evidence="6 7">
        <text>N(6)-[(R)-S(8)-aminomethyldihydrolipoyl]-L-lysyl-[protein] + (6S)-5,6,7,8-tetrahydrofolate = N(6)-[(R)-dihydrolipoyl]-L-lysyl-[protein] + (6R)-5,10-methylene-5,6,7,8-tetrahydrofolate + NH4(+)</text>
        <dbReference type="Rhea" id="RHEA:16945"/>
        <dbReference type="Rhea" id="RHEA-COMP:10475"/>
        <dbReference type="Rhea" id="RHEA-COMP:10492"/>
        <dbReference type="ChEBI" id="CHEBI:15636"/>
        <dbReference type="ChEBI" id="CHEBI:28938"/>
        <dbReference type="ChEBI" id="CHEBI:57453"/>
        <dbReference type="ChEBI" id="CHEBI:83100"/>
        <dbReference type="ChEBI" id="CHEBI:83143"/>
        <dbReference type="EC" id="2.1.2.10"/>
    </reaction>
</comment>
<dbReference type="NCBIfam" id="TIGR00528">
    <property type="entry name" value="gcvT"/>
    <property type="match status" value="1"/>
</dbReference>
<dbReference type="Proteomes" id="UP000051497">
    <property type="component" value="Unassembled WGS sequence"/>
</dbReference>
<evidence type="ECO:0000256" key="7">
    <source>
        <dbReference type="HAMAP-Rule" id="MF_00259"/>
    </source>
</evidence>
<evidence type="ECO:0000259" key="9">
    <source>
        <dbReference type="Pfam" id="PF01571"/>
    </source>
</evidence>
<dbReference type="GO" id="GO:0008483">
    <property type="term" value="F:transaminase activity"/>
    <property type="evidence" value="ECO:0007669"/>
    <property type="project" value="UniProtKB-KW"/>
</dbReference>
<evidence type="ECO:0000313" key="11">
    <source>
        <dbReference type="EMBL" id="KRG22235.1"/>
    </source>
</evidence>
<evidence type="ECO:0000256" key="5">
    <source>
        <dbReference type="ARBA" id="ARBA00031395"/>
    </source>
</evidence>
<keyword evidence="4 7" id="KW-0808">Transferase</keyword>
<feature type="domain" description="GCVT N-terminal" evidence="9">
    <location>
        <begin position="7"/>
        <end position="255"/>
    </location>
</feature>
<reference evidence="11" key="1">
    <citation type="submission" date="2015-09" db="EMBL/GenBank/DDBJ databases">
        <title>Draft Genome Sequences of Two Novel Amoeba-resistant Intranuclear Bacteria, Candidatus Berkiella cookevillensis and Candidatus Berkiella aquae.</title>
        <authorList>
            <person name="Mehari Y.T."/>
            <person name="Arivett B.A."/>
            <person name="Farone A.L."/>
            <person name="Gunderson J.H."/>
            <person name="Farone M.B."/>
        </authorList>
    </citation>
    <scope>NUCLEOTIDE SEQUENCE [LARGE SCALE GENOMIC DNA]</scope>
    <source>
        <strain evidence="11">HT99</strain>
    </source>
</reference>
<accession>A0A0Q9YN76</accession>
<feature type="domain" description="Aminomethyltransferase C-terminal" evidence="10">
    <location>
        <begin position="279"/>
        <end position="356"/>
    </location>
</feature>
<dbReference type="InterPro" id="IPR027266">
    <property type="entry name" value="TrmE/GcvT-like"/>
</dbReference>
<dbReference type="PANTHER" id="PTHR43757:SF2">
    <property type="entry name" value="AMINOMETHYLTRANSFERASE, MITOCHONDRIAL"/>
    <property type="match status" value="1"/>
</dbReference>
<dbReference type="InterPro" id="IPR006222">
    <property type="entry name" value="GCVT_N"/>
</dbReference>
<name>A0A0Q9YN76_9GAMM</name>
<dbReference type="HAMAP" id="MF_00259">
    <property type="entry name" value="GcvT"/>
    <property type="match status" value="1"/>
</dbReference>
<dbReference type="EMBL" id="LKAJ02000001">
    <property type="protein sequence ID" value="MCS5712564.1"/>
    <property type="molecule type" value="Genomic_DNA"/>
</dbReference>
<dbReference type="GO" id="GO:0005960">
    <property type="term" value="C:glycine cleavage complex"/>
    <property type="evidence" value="ECO:0007669"/>
    <property type="project" value="InterPro"/>
</dbReference>
<dbReference type="GO" id="GO:0019464">
    <property type="term" value="P:glycine decarboxylation via glycine cleavage system"/>
    <property type="evidence" value="ECO:0007669"/>
    <property type="project" value="UniProtKB-UniRule"/>
</dbReference>
<dbReference type="PIRSF" id="PIRSF006487">
    <property type="entry name" value="GcvT"/>
    <property type="match status" value="1"/>
</dbReference>
<evidence type="ECO:0000256" key="8">
    <source>
        <dbReference type="PIRSR" id="PIRSR006487-1"/>
    </source>
</evidence>
<evidence type="ECO:0000256" key="2">
    <source>
        <dbReference type="ARBA" id="ARBA00012616"/>
    </source>
</evidence>
<reference evidence="12" key="2">
    <citation type="journal article" date="2016" name="Genome Announc.">
        <title>Draft Genome Sequences of Two Novel Amoeba-Resistant Intranuclear Bacteria, 'Candidatus Berkiella cookevillensis' and 'Candidatus Berkiella aquae'.</title>
        <authorList>
            <person name="Mehari Y.T."/>
            <person name="Arivett B.A."/>
            <person name="Farone A.L."/>
            <person name="Gunderson J.H."/>
            <person name="Farone M.B."/>
        </authorList>
    </citation>
    <scope>NUCLEOTIDE SEQUENCE</scope>
    <source>
        <strain evidence="12">HT99</strain>
    </source>
</reference>
<evidence type="ECO:0000256" key="3">
    <source>
        <dbReference type="ARBA" id="ARBA00022576"/>
    </source>
</evidence>
<dbReference type="GO" id="GO:0004047">
    <property type="term" value="F:aminomethyltransferase activity"/>
    <property type="evidence" value="ECO:0007669"/>
    <property type="project" value="UniProtKB-UniRule"/>
</dbReference>
<dbReference type="RefSeq" id="WP_075065294.1">
    <property type="nucleotide sequence ID" value="NZ_LKAJ02000001.1"/>
</dbReference>
<sequence>MEKSTPLYHKHLELGAMMVPFAGWLMPLHYGSQLEEHHAVRNDVGVFDVSHMRAIDIQGMDAMRFLRQLLANDIRKIPIGKALYTCMLNEQAGIIDDLIVYHLGDNAYRCVVNAGTTDKDWEWFLKQAASFEVTLTSRDDLSLLALQGPNSFDKLAQVLPSIKDTLQALSSFQLLSEKDLVIAKTGYTGEMGVELMIPNKEVAAIWDNLIAQGVRPIGLAARDSLRLEAGLNLYGVDMDENVTPDESNLSWTIDLRDLERHFIGKEALLAKRQQGVLWQLTGIMLLEKGVCRPDMTVHVKDENNDWQQGKLTSGSFSPTLACGIGLARLPIGSFTQVNVEIRGKQVPAKLIKPPFVRKQHG</sequence>
<dbReference type="FunFam" id="3.30.70.1400:FF:000001">
    <property type="entry name" value="Aminomethyltransferase"/>
    <property type="match status" value="1"/>
</dbReference>
<dbReference type="EMBL" id="LKAJ01000002">
    <property type="protein sequence ID" value="KRG22235.1"/>
    <property type="molecule type" value="Genomic_DNA"/>
</dbReference>
<dbReference type="InterPro" id="IPR006223">
    <property type="entry name" value="GcvT"/>
</dbReference>
<dbReference type="Gene3D" id="3.30.70.1400">
    <property type="entry name" value="Aminomethyltransferase beta-barrel domains"/>
    <property type="match status" value="1"/>
</dbReference>
<comment type="similarity">
    <text evidence="1 7">Belongs to the GcvT family.</text>
</comment>
<evidence type="ECO:0000256" key="6">
    <source>
        <dbReference type="ARBA" id="ARBA00047665"/>
    </source>
</evidence>
<evidence type="ECO:0000256" key="1">
    <source>
        <dbReference type="ARBA" id="ARBA00008609"/>
    </source>
</evidence>
<dbReference type="GO" id="GO:0032259">
    <property type="term" value="P:methylation"/>
    <property type="evidence" value="ECO:0007669"/>
    <property type="project" value="UniProtKB-KW"/>
</dbReference>
<dbReference type="PANTHER" id="PTHR43757">
    <property type="entry name" value="AMINOMETHYLTRANSFERASE"/>
    <property type="match status" value="1"/>
</dbReference>
<dbReference type="GO" id="GO:0005829">
    <property type="term" value="C:cytosol"/>
    <property type="evidence" value="ECO:0007669"/>
    <property type="project" value="TreeGrafter"/>
</dbReference>
<organism evidence="11">
    <name type="scientific">Candidatus Berkiella aquae</name>
    <dbReference type="NCBI Taxonomy" id="295108"/>
    <lineage>
        <taxon>Bacteria</taxon>
        <taxon>Pseudomonadati</taxon>
        <taxon>Pseudomonadota</taxon>
        <taxon>Gammaproteobacteria</taxon>
        <taxon>Candidatus Berkiellales</taxon>
        <taxon>Candidatus Berkiellaceae</taxon>
        <taxon>Candidatus Berkiella</taxon>
    </lineage>
</organism>
<dbReference type="InterPro" id="IPR028896">
    <property type="entry name" value="GcvT/YgfZ/DmdA"/>
</dbReference>
<dbReference type="OrthoDB" id="9774591at2"/>
<dbReference type="InterPro" id="IPR029043">
    <property type="entry name" value="GcvT/YgfZ_C"/>
</dbReference>
<gene>
    <name evidence="7 11" type="primary">gcvT</name>
    <name evidence="11" type="ORF">HT99x_00654</name>
    <name evidence="12" type="ORF">HT99x_014075</name>
</gene>
<dbReference type="Gene3D" id="4.10.1250.10">
    <property type="entry name" value="Aminomethyltransferase fragment"/>
    <property type="match status" value="1"/>
</dbReference>
<keyword evidence="11" id="KW-0489">Methyltransferase</keyword>
<dbReference type="InterPro" id="IPR022903">
    <property type="entry name" value="GcvT_bac"/>
</dbReference>
<feature type="binding site" evidence="8">
    <location>
        <position position="194"/>
    </location>
    <ligand>
        <name>substrate</name>
    </ligand>
</feature>
<reference evidence="12" key="3">
    <citation type="submission" date="2021-06" db="EMBL/GenBank/DDBJ databases">
        <title>Genomic Description and Analysis of Intracellular Bacteria, Candidatus Berkiella cookevillensis and Candidatus Berkiella aquae.</title>
        <authorList>
            <person name="Kidane D.T."/>
            <person name="Mehari Y.T."/>
            <person name="Rice F.C."/>
            <person name="Arivett B.A."/>
            <person name="Farone A.L."/>
            <person name="Berk S.G."/>
            <person name="Farone M.B."/>
        </authorList>
    </citation>
    <scope>NUCLEOTIDE SEQUENCE</scope>
    <source>
        <strain evidence="12">HT99</strain>
    </source>
</reference>
<protein>
    <recommendedName>
        <fullName evidence="2 7">Aminomethyltransferase</fullName>
        <ecNumber evidence="2 7">2.1.2.10</ecNumber>
    </recommendedName>
    <alternativeName>
        <fullName evidence="5 7">Glycine cleavage system T protein</fullName>
    </alternativeName>
</protein>
<evidence type="ECO:0000256" key="4">
    <source>
        <dbReference type="ARBA" id="ARBA00022679"/>
    </source>
</evidence>
<dbReference type="GO" id="GO:0008168">
    <property type="term" value="F:methyltransferase activity"/>
    <property type="evidence" value="ECO:0007669"/>
    <property type="project" value="UniProtKB-KW"/>
</dbReference>
<keyword evidence="13" id="KW-1185">Reference proteome</keyword>
<proteinExistence type="inferred from homology"/>